<dbReference type="Pfam" id="PF00079">
    <property type="entry name" value="Serpin"/>
    <property type="match status" value="1"/>
</dbReference>
<dbReference type="InterPro" id="IPR023795">
    <property type="entry name" value="Serpin_CS"/>
</dbReference>
<dbReference type="GO" id="GO:0005615">
    <property type="term" value="C:extracellular space"/>
    <property type="evidence" value="ECO:0007669"/>
    <property type="project" value="InterPro"/>
</dbReference>
<gene>
    <name evidence="4" type="ORF">HMPREF1218_0250</name>
</gene>
<proteinExistence type="inferred from homology"/>
<organism evidence="4 5">
    <name type="scientific">Hoylesella pleuritidis F0068</name>
    <dbReference type="NCBI Taxonomy" id="1081904"/>
    <lineage>
        <taxon>Bacteria</taxon>
        <taxon>Pseudomonadati</taxon>
        <taxon>Bacteroidota</taxon>
        <taxon>Bacteroidia</taxon>
        <taxon>Bacteroidales</taxon>
        <taxon>Prevotellaceae</taxon>
        <taxon>Hoylesella</taxon>
    </lineage>
</organism>
<dbReference type="InterPro" id="IPR036186">
    <property type="entry name" value="Serpin_sf"/>
</dbReference>
<dbReference type="CDD" id="cd19588">
    <property type="entry name" value="serpin_miropin-like"/>
    <property type="match status" value="1"/>
</dbReference>
<keyword evidence="2" id="KW-0732">Signal</keyword>
<dbReference type="RefSeq" id="WP_021583312.1">
    <property type="nucleotide sequence ID" value="NZ_AWET01000008.1"/>
</dbReference>
<dbReference type="AlphaFoldDB" id="U2MPU0"/>
<protein>
    <submittedName>
        <fullName evidence="4">Serpin</fullName>
    </submittedName>
</protein>
<evidence type="ECO:0000313" key="5">
    <source>
        <dbReference type="Proteomes" id="UP000016600"/>
    </source>
</evidence>
<evidence type="ECO:0000259" key="3">
    <source>
        <dbReference type="SMART" id="SM00093"/>
    </source>
</evidence>
<dbReference type="PROSITE" id="PS00284">
    <property type="entry name" value="SERPIN"/>
    <property type="match status" value="1"/>
</dbReference>
<dbReference type="InterPro" id="IPR023796">
    <property type="entry name" value="Serpin_dom"/>
</dbReference>
<dbReference type="EMBL" id="AWET01000008">
    <property type="protein sequence ID" value="ERK03675.1"/>
    <property type="molecule type" value="Genomic_DNA"/>
</dbReference>
<dbReference type="InterPro" id="IPR042178">
    <property type="entry name" value="Serpin_sf_1"/>
</dbReference>
<dbReference type="Proteomes" id="UP000016600">
    <property type="component" value="Unassembled WGS sequence"/>
</dbReference>
<reference evidence="4 5" key="1">
    <citation type="submission" date="2013-08" db="EMBL/GenBank/DDBJ databases">
        <authorList>
            <person name="Durkin A.S."/>
            <person name="Haft D.R."/>
            <person name="McCorrison J."/>
            <person name="Torralba M."/>
            <person name="Gillis M."/>
            <person name="Haft D.H."/>
            <person name="Methe B."/>
            <person name="Sutton G."/>
            <person name="Nelson K.E."/>
        </authorList>
    </citation>
    <scope>NUCLEOTIDE SEQUENCE [LARGE SCALE GENOMIC DNA]</scope>
    <source>
        <strain evidence="4 5">F0068</strain>
    </source>
</reference>
<comment type="similarity">
    <text evidence="1">Belongs to the serpin family.</text>
</comment>
<dbReference type="InterPro" id="IPR000215">
    <property type="entry name" value="Serpin_fam"/>
</dbReference>
<dbReference type="PANTHER" id="PTHR11461">
    <property type="entry name" value="SERINE PROTEASE INHIBITOR, SERPIN"/>
    <property type="match status" value="1"/>
</dbReference>
<dbReference type="GO" id="GO:0004867">
    <property type="term" value="F:serine-type endopeptidase inhibitor activity"/>
    <property type="evidence" value="ECO:0007669"/>
    <property type="project" value="InterPro"/>
</dbReference>
<dbReference type="PANTHER" id="PTHR11461:SF211">
    <property type="entry name" value="GH10112P-RELATED"/>
    <property type="match status" value="1"/>
</dbReference>
<accession>U2MPU0</accession>
<evidence type="ECO:0000256" key="1">
    <source>
        <dbReference type="RuleBase" id="RU000411"/>
    </source>
</evidence>
<feature type="domain" description="Serpin" evidence="3">
    <location>
        <begin position="56"/>
        <end position="412"/>
    </location>
</feature>
<evidence type="ECO:0000313" key="4">
    <source>
        <dbReference type="EMBL" id="ERK03675.1"/>
    </source>
</evidence>
<feature type="signal peptide" evidence="2">
    <location>
        <begin position="1"/>
        <end position="20"/>
    </location>
</feature>
<dbReference type="PROSITE" id="PS51257">
    <property type="entry name" value="PROKAR_LIPOPROTEIN"/>
    <property type="match status" value="1"/>
</dbReference>
<sequence length="412" mass="45410">MKKLLMNSCVALTAATMLIACDKNDNPTPGIKYNPGKITLSAAQQQNVNGNNGFALRLFNQVASASDKSFVLSPISLTYTLAMLNNGAAGETQREITKGLGFGETTPTAVNALCNKLITEAPKLDKSTRIDIANAVVVNEKYKLLPGFTSTVTKDYGALAVNKDFTSPATLTYINDWCKTKTQGMIPQIIDKVNPKALTYLLNAIYFKGRWLEKFNKNNTRETTFTTEKNVKTKVQMMHQKAGFRYNENAICQTLILPYGNGSYQMVVLLPREGKKITDVLNSLNAEKWTDNIKKCHNTKVNLSLPRFTTTYNQQLNSIVQALGMSLIFNTTKADFSRLSTTPSYVSRILQNAKIEVDEQGTKAAAATVVENGLTAIGPESEVVFKADHPFIYAITEHSTGTIYFMGIYQGN</sequence>
<name>U2MPU0_9BACT</name>
<dbReference type="SUPFAM" id="SSF56574">
    <property type="entry name" value="Serpins"/>
    <property type="match status" value="1"/>
</dbReference>
<dbReference type="SMART" id="SM00093">
    <property type="entry name" value="SERPIN"/>
    <property type="match status" value="1"/>
</dbReference>
<dbReference type="InterPro" id="IPR042185">
    <property type="entry name" value="Serpin_sf_2"/>
</dbReference>
<evidence type="ECO:0000256" key="2">
    <source>
        <dbReference type="SAM" id="SignalP"/>
    </source>
</evidence>
<dbReference type="PATRIC" id="fig|1081904.3.peg.688"/>
<comment type="caution">
    <text evidence="4">The sequence shown here is derived from an EMBL/GenBank/DDBJ whole genome shotgun (WGS) entry which is preliminary data.</text>
</comment>
<dbReference type="Gene3D" id="3.30.497.10">
    <property type="entry name" value="Antithrombin, subunit I, domain 2"/>
    <property type="match status" value="1"/>
</dbReference>
<keyword evidence="5" id="KW-1185">Reference proteome</keyword>
<dbReference type="Gene3D" id="2.30.39.10">
    <property type="entry name" value="Alpha-1-antitrypsin, domain 1"/>
    <property type="match status" value="1"/>
</dbReference>
<feature type="chain" id="PRO_5004631158" evidence="2">
    <location>
        <begin position="21"/>
        <end position="412"/>
    </location>
</feature>